<dbReference type="Gene3D" id="3.40.50.1820">
    <property type="entry name" value="alpha/beta hydrolase"/>
    <property type="match status" value="1"/>
</dbReference>
<dbReference type="PANTHER" id="PTHR43798:SF31">
    <property type="entry name" value="AB HYDROLASE SUPERFAMILY PROTEIN YCLE"/>
    <property type="match status" value="1"/>
</dbReference>
<evidence type="ECO:0000313" key="5">
    <source>
        <dbReference type="Proteomes" id="UP000061382"/>
    </source>
</evidence>
<dbReference type="PANTHER" id="PTHR43798">
    <property type="entry name" value="MONOACYLGLYCEROL LIPASE"/>
    <property type="match status" value="1"/>
</dbReference>
<sequence length="277" mass="31622">MDILLQNIDTWLFTTIYPNRGKETVILLHGGPGVPDGLTFMRKYLSRYFQVITFHQRGTLRSPCTSHDYSLERYNADINRIADHFKVEKFHLFGHSWGGLYAQVYAQQFQSRLLSLFLCSPGSGTGTQWTEAMLEIARYNKKKTSFLEFAAMNANSALGILGSNKGYKNFYGQALINFSRGFKEAHPEDFAIYCIKAKAINRTLKNIIANPLLPDMETPGCKVTITYGDQDIFGESMRYVVQRYPTAQVHTIPASGHIPWSHNQMEFVNVLQEHYNI</sequence>
<feature type="domain" description="AB hydrolase-1" evidence="3">
    <location>
        <begin position="24"/>
        <end position="137"/>
    </location>
</feature>
<evidence type="ECO:0000313" key="4">
    <source>
        <dbReference type="EMBL" id="ALI97776.1"/>
    </source>
</evidence>
<dbReference type="GO" id="GO:0008233">
    <property type="term" value="F:peptidase activity"/>
    <property type="evidence" value="ECO:0007669"/>
    <property type="project" value="InterPro"/>
</dbReference>
<dbReference type="AlphaFoldDB" id="A0A0N7HVY9"/>
<protein>
    <recommendedName>
        <fullName evidence="3">AB hydrolase-1 domain-containing protein</fullName>
    </recommendedName>
</protein>
<name>A0A0N7HVY9_9BACT</name>
<gene>
    <name evidence="4" type="ORF">DC20_00700</name>
</gene>
<dbReference type="STRING" id="512763.DC20_00700"/>
<dbReference type="PATRIC" id="fig|512763.3.peg.156"/>
<evidence type="ECO:0000256" key="1">
    <source>
        <dbReference type="ARBA" id="ARBA00010088"/>
    </source>
</evidence>
<dbReference type="InterPro" id="IPR002410">
    <property type="entry name" value="Peptidase_S33"/>
</dbReference>
<dbReference type="GO" id="GO:0016020">
    <property type="term" value="C:membrane"/>
    <property type="evidence" value="ECO:0007669"/>
    <property type="project" value="TreeGrafter"/>
</dbReference>
<dbReference type="RefSeq" id="WP_062542071.1">
    <property type="nucleotide sequence ID" value="NZ_CP012643.1"/>
</dbReference>
<evidence type="ECO:0000259" key="3">
    <source>
        <dbReference type="Pfam" id="PF00561"/>
    </source>
</evidence>
<proteinExistence type="inferred from homology"/>
<dbReference type="Proteomes" id="UP000061382">
    <property type="component" value="Chromosome"/>
</dbReference>
<dbReference type="EMBL" id="CP012643">
    <property type="protein sequence ID" value="ALI97776.1"/>
    <property type="molecule type" value="Genomic_DNA"/>
</dbReference>
<dbReference type="Pfam" id="PF00561">
    <property type="entry name" value="Abhydrolase_1"/>
    <property type="match status" value="1"/>
</dbReference>
<accession>A0A0N7HVY9</accession>
<dbReference type="InterPro" id="IPR000073">
    <property type="entry name" value="AB_hydrolase_1"/>
</dbReference>
<dbReference type="PRINTS" id="PR00793">
    <property type="entry name" value="PROAMNOPTASE"/>
</dbReference>
<keyword evidence="2" id="KW-0378">Hydrolase</keyword>
<evidence type="ECO:0000256" key="2">
    <source>
        <dbReference type="ARBA" id="ARBA00022801"/>
    </source>
</evidence>
<dbReference type="SUPFAM" id="SSF53474">
    <property type="entry name" value="alpha/beta-Hydrolases"/>
    <property type="match status" value="1"/>
</dbReference>
<dbReference type="InterPro" id="IPR029058">
    <property type="entry name" value="AB_hydrolase_fold"/>
</dbReference>
<keyword evidence="5" id="KW-1185">Reference proteome</keyword>
<dbReference type="OrthoDB" id="9796770at2"/>
<reference evidence="4 5" key="1">
    <citation type="submission" date="2015-08" db="EMBL/GenBank/DDBJ databases">
        <title>Complete genome sequence of Rufibacter tibetensis strain 1351t, a radiation-resistant bacterium from tibet plateau.</title>
        <authorList>
            <person name="Dai J."/>
        </authorList>
    </citation>
    <scope>NUCLEOTIDE SEQUENCE [LARGE SCALE GENOMIC DNA]</scope>
    <source>
        <strain evidence="4 5">1351</strain>
    </source>
</reference>
<dbReference type="InterPro" id="IPR050266">
    <property type="entry name" value="AB_hydrolase_sf"/>
</dbReference>
<organism evidence="4 5">
    <name type="scientific">Rufibacter tibetensis</name>
    <dbReference type="NCBI Taxonomy" id="512763"/>
    <lineage>
        <taxon>Bacteria</taxon>
        <taxon>Pseudomonadati</taxon>
        <taxon>Bacteroidota</taxon>
        <taxon>Cytophagia</taxon>
        <taxon>Cytophagales</taxon>
        <taxon>Hymenobacteraceae</taxon>
        <taxon>Rufibacter</taxon>
    </lineage>
</organism>
<dbReference type="KEGG" id="rti:DC20_00700"/>
<comment type="similarity">
    <text evidence="1">Belongs to the peptidase S33 family.</text>
</comment>
<dbReference type="GO" id="GO:0006508">
    <property type="term" value="P:proteolysis"/>
    <property type="evidence" value="ECO:0007669"/>
    <property type="project" value="InterPro"/>
</dbReference>